<dbReference type="InterPro" id="IPR007168">
    <property type="entry name" value="Phageshock_PspC_N"/>
</dbReference>
<evidence type="ECO:0000256" key="1">
    <source>
        <dbReference type="ARBA" id="ARBA00022679"/>
    </source>
</evidence>
<dbReference type="InterPro" id="IPR036890">
    <property type="entry name" value="HATPase_C_sf"/>
</dbReference>
<dbReference type="Gene3D" id="3.30.565.10">
    <property type="entry name" value="Histidine kinase-like ATPase, C-terminal domain"/>
    <property type="match status" value="1"/>
</dbReference>
<dbReference type="Pfam" id="PF04024">
    <property type="entry name" value="PspC"/>
    <property type="match status" value="1"/>
</dbReference>
<feature type="transmembrane region" description="Helical" evidence="5">
    <location>
        <begin position="103"/>
        <end position="122"/>
    </location>
</feature>
<evidence type="ECO:0000256" key="2">
    <source>
        <dbReference type="ARBA" id="ARBA00022777"/>
    </source>
</evidence>
<feature type="transmembrane region" description="Helical" evidence="5">
    <location>
        <begin position="44"/>
        <end position="67"/>
    </location>
</feature>
<keyword evidence="8" id="KW-1185">Reference proteome</keyword>
<keyword evidence="1" id="KW-0808">Transferase</keyword>
<evidence type="ECO:0000313" key="8">
    <source>
        <dbReference type="Proteomes" id="UP001499979"/>
    </source>
</evidence>
<protein>
    <submittedName>
        <fullName evidence="7">ATP-binding protein</fullName>
    </submittedName>
</protein>
<dbReference type="InterPro" id="IPR003594">
    <property type="entry name" value="HATPase_dom"/>
</dbReference>
<evidence type="ECO:0000256" key="3">
    <source>
        <dbReference type="ARBA" id="ARBA00023012"/>
    </source>
</evidence>
<evidence type="ECO:0000256" key="5">
    <source>
        <dbReference type="SAM" id="Phobius"/>
    </source>
</evidence>
<proteinExistence type="predicted"/>
<feature type="transmembrane region" description="Helical" evidence="5">
    <location>
        <begin position="128"/>
        <end position="144"/>
    </location>
</feature>
<organism evidence="7 8">
    <name type="scientific">Nocardioides aquiterrae</name>
    <dbReference type="NCBI Taxonomy" id="203799"/>
    <lineage>
        <taxon>Bacteria</taxon>
        <taxon>Bacillati</taxon>
        <taxon>Actinomycetota</taxon>
        <taxon>Actinomycetes</taxon>
        <taxon>Propionibacteriales</taxon>
        <taxon>Nocardioidaceae</taxon>
        <taxon>Nocardioides</taxon>
    </lineage>
</organism>
<feature type="transmembrane region" description="Helical" evidence="5">
    <location>
        <begin position="207"/>
        <end position="227"/>
    </location>
</feature>
<keyword evidence="5" id="KW-1133">Transmembrane helix</keyword>
<keyword evidence="2" id="KW-0418">Kinase</keyword>
<gene>
    <name evidence="7" type="ORF">GCM10009606_11930</name>
</gene>
<evidence type="ECO:0000256" key="4">
    <source>
        <dbReference type="SAM" id="MobiDB-lite"/>
    </source>
</evidence>
<dbReference type="GO" id="GO:0005524">
    <property type="term" value="F:ATP binding"/>
    <property type="evidence" value="ECO:0007669"/>
    <property type="project" value="UniProtKB-KW"/>
</dbReference>
<keyword evidence="7" id="KW-0547">Nucleotide-binding</keyword>
<reference evidence="7 8" key="1">
    <citation type="journal article" date="2019" name="Int. J. Syst. Evol. Microbiol.">
        <title>The Global Catalogue of Microorganisms (GCM) 10K type strain sequencing project: providing services to taxonomists for standard genome sequencing and annotation.</title>
        <authorList>
            <consortium name="The Broad Institute Genomics Platform"/>
            <consortium name="The Broad Institute Genome Sequencing Center for Infectious Disease"/>
            <person name="Wu L."/>
            <person name="Ma J."/>
        </authorList>
    </citation>
    <scope>NUCLEOTIDE SEQUENCE [LARGE SCALE GENOMIC DNA]</scope>
    <source>
        <strain evidence="7 8">JCM 11813</strain>
    </source>
</reference>
<sequence length="430" mass="45836">MSSPHTTADATVPLGGRRATRDTQEPIFGGVASGLARHLAVPVLWVRAGFVLAAFLGGMGVLLYAALWWMLPSDSHFETGAPGIESATRGGRRPGRIRRLGDIGPAIALAALGLGAILLLQAVLGRGAVFWPLLIGIVGIGLLWRQADEAQRERWLDSTGRIDPMRVVFGRGGWASYARVAAGVLLILVALVLYSAHGGSVSMARDVAVAAILTVVGLGIVIGPWIYRLASDLTDERAERVRTQERADVAAHLHDSVLQTLALIQKNADDGATVARLARAQERDLRSWLYAGEATDERTIASALRGVAARVEDEYGVSVDVVTVGDCGLDESLRPLVNATGEAVTNAAKHAGSGRVDVYAEVTRGAVDVFVRDRGRGFDPAAVPADRYGVRRSIVDRMQRHGGTAEVRSVPGEGTEVRLHLSRVQEESHE</sequence>
<feature type="domain" description="Histidine kinase/HSP90-like ATPase" evidence="6">
    <location>
        <begin position="331"/>
        <end position="425"/>
    </location>
</feature>
<dbReference type="PANTHER" id="PTHR24421">
    <property type="entry name" value="NITRATE/NITRITE SENSOR PROTEIN NARX-RELATED"/>
    <property type="match status" value="1"/>
</dbReference>
<dbReference type="PANTHER" id="PTHR24421:SF61">
    <property type="entry name" value="OXYGEN SENSOR HISTIDINE KINASE NREB"/>
    <property type="match status" value="1"/>
</dbReference>
<keyword evidence="7" id="KW-0067">ATP-binding</keyword>
<keyword evidence="5" id="KW-0812">Transmembrane</keyword>
<dbReference type="CDD" id="cd16917">
    <property type="entry name" value="HATPase_UhpB-NarQ-NarX-like"/>
    <property type="match status" value="1"/>
</dbReference>
<comment type="caution">
    <text evidence="7">The sequence shown here is derived from an EMBL/GenBank/DDBJ whole genome shotgun (WGS) entry which is preliminary data.</text>
</comment>
<name>A0ABN1UBQ4_9ACTN</name>
<keyword evidence="3" id="KW-0902">Two-component regulatory system</keyword>
<feature type="region of interest" description="Disordered" evidence="4">
    <location>
        <begin position="1"/>
        <end position="20"/>
    </location>
</feature>
<dbReference type="RefSeq" id="WP_343906545.1">
    <property type="nucleotide sequence ID" value="NZ_BAAAJE010000004.1"/>
</dbReference>
<dbReference type="Proteomes" id="UP001499979">
    <property type="component" value="Unassembled WGS sequence"/>
</dbReference>
<dbReference type="InterPro" id="IPR050482">
    <property type="entry name" value="Sensor_HK_TwoCompSys"/>
</dbReference>
<evidence type="ECO:0000259" key="6">
    <source>
        <dbReference type="SMART" id="SM00387"/>
    </source>
</evidence>
<dbReference type="SMART" id="SM00387">
    <property type="entry name" value="HATPase_c"/>
    <property type="match status" value="1"/>
</dbReference>
<feature type="transmembrane region" description="Helical" evidence="5">
    <location>
        <begin position="174"/>
        <end position="195"/>
    </location>
</feature>
<dbReference type="EMBL" id="BAAAJE010000004">
    <property type="protein sequence ID" value="GAA1133413.1"/>
    <property type="molecule type" value="Genomic_DNA"/>
</dbReference>
<accession>A0ABN1UBQ4</accession>
<evidence type="ECO:0000313" key="7">
    <source>
        <dbReference type="EMBL" id="GAA1133413.1"/>
    </source>
</evidence>
<keyword evidence="5" id="KW-0472">Membrane</keyword>
<dbReference type="SUPFAM" id="SSF55874">
    <property type="entry name" value="ATPase domain of HSP90 chaperone/DNA topoisomerase II/histidine kinase"/>
    <property type="match status" value="1"/>
</dbReference>
<dbReference type="Pfam" id="PF02518">
    <property type="entry name" value="HATPase_c"/>
    <property type="match status" value="1"/>
</dbReference>